<gene>
    <name evidence="3" type="ORF">KK060_18355</name>
</gene>
<dbReference type="RefSeq" id="WP_254155216.1">
    <property type="nucleotide sequence ID" value="NZ_JAHESD010000050.1"/>
</dbReference>
<keyword evidence="1" id="KW-0732">Signal</keyword>
<dbReference type="InterPro" id="IPR025665">
    <property type="entry name" value="Beta-barrel_OMP_2"/>
</dbReference>
<comment type="caution">
    <text evidence="3">The sequence shown here is derived from an EMBL/GenBank/DDBJ whole genome shotgun (WGS) entry which is preliminary data.</text>
</comment>
<proteinExistence type="predicted"/>
<evidence type="ECO:0000256" key="1">
    <source>
        <dbReference type="SAM" id="SignalP"/>
    </source>
</evidence>
<evidence type="ECO:0000313" key="3">
    <source>
        <dbReference type="EMBL" id="MBT1705262.1"/>
    </source>
</evidence>
<name>A0ABS5VWQ0_9BACT</name>
<reference evidence="3 4" key="1">
    <citation type="submission" date="2021-05" db="EMBL/GenBank/DDBJ databases">
        <title>A Polyphasic approach of four new species of the genus Ohtaekwangia: Ohtaekwangia histidinii sp. nov., Ohtaekwangia cretensis sp. nov., Ohtaekwangia indiensis sp. nov., Ohtaekwangia reichenbachii sp. nov. from diverse environment.</title>
        <authorList>
            <person name="Octaviana S."/>
        </authorList>
    </citation>
    <scope>NUCLEOTIDE SEQUENCE [LARGE SCALE GENOMIC DNA]</scope>
    <source>
        <strain evidence="3 4">PWU20</strain>
    </source>
</reference>
<accession>A0ABS5VWQ0</accession>
<feature type="domain" description="Outer membrane protein beta-barrel" evidence="2">
    <location>
        <begin position="120"/>
        <end position="300"/>
    </location>
</feature>
<evidence type="ECO:0000313" key="4">
    <source>
        <dbReference type="Proteomes" id="UP000772618"/>
    </source>
</evidence>
<feature type="signal peptide" evidence="1">
    <location>
        <begin position="1"/>
        <end position="18"/>
    </location>
</feature>
<protein>
    <submittedName>
        <fullName evidence="3">Outer membrane beta-barrel protein</fullName>
    </submittedName>
</protein>
<keyword evidence="4" id="KW-1185">Reference proteome</keyword>
<organism evidence="3 4">
    <name type="scientific">Chryseosolibacter indicus</name>
    <dbReference type="NCBI Taxonomy" id="2782351"/>
    <lineage>
        <taxon>Bacteria</taxon>
        <taxon>Pseudomonadati</taxon>
        <taxon>Bacteroidota</taxon>
        <taxon>Cytophagia</taxon>
        <taxon>Cytophagales</taxon>
        <taxon>Chryseotaleaceae</taxon>
        <taxon>Chryseosolibacter</taxon>
    </lineage>
</organism>
<evidence type="ECO:0000259" key="2">
    <source>
        <dbReference type="Pfam" id="PF13568"/>
    </source>
</evidence>
<feature type="chain" id="PRO_5045364320" evidence="1">
    <location>
        <begin position="19"/>
        <end position="348"/>
    </location>
</feature>
<dbReference type="Proteomes" id="UP000772618">
    <property type="component" value="Unassembled WGS sequence"/>
</dbReference>
<dbReference type="EMBL" id="JAHESD010000050">
    <property type="protein sequence ID" value="MBT1705262.1"/>
    <property type="molecule type" value="Genomic_DNA"/>
</dbReference>
<sequence>MRKTLLLIVVTMSSHYLAIGQSTCTQTLRLAQSAYDQGRLQELPALIQNCLKNGFTNQERINAYKLLTLTYIYLEEPGKADEEMLNLLKADPYFKVNSAVDPAEFIALYRTFRTEPIYRLGVNIGVNTTQPNVTERITTNQGDSKYKNALGFQAGIVGEIPLTKKLTLNPGVLFQQKAFDLTNRVYRGLDEVTNVAVYNTTTAQEKQNWVTVPLSVQYILKDETNFIPYLSLGITPDLLLASNVTTETLQDNAGAVQQKTIEITRERFNISATASAGIKMRIFGGYMTAELKYLYGLTKVNSANTYYQNIEINFNNNVGDALFRLSSLSITAGYVQNIFKPKKLQVGK</sequence>
<dbReference type="Pfam" id="PF13568">
    <property type="entry name" value="OMP_b-brl_2"/>
    <property type="match status" value="1"/>
</dbReference>